<gene>
    <name evidence="2" type="primary">FDXR</name>
</gene>
<protein>
    <submittedName>
        <fullName evidence="2">NADPH:adrenodoxin oxidoreductase, mitochondrial</fullName>
    </submittedName>
</protein>
<sequence>MATHSWLHWPAWFRTRSPLAGSPLTFGGSDDLRDPAEAKAWKNRRRRVQVSMKLGKSQLLFSTQEQTPQICVVGSGPAGFYTAQHLLKHHSQARVDIYEKQLVPFGLVRFGVAPDHPEVKNVINTFTQTARSDRCAFRGNVVVGGDVTVPELREAYHAVVLSYGAEDHRALGIPGEELPGVLPARAFVGWYNGLPENRELAPDLSCDTAVILGQGNVALDVARILLTPPEHLEKTDITAASLGVLRQSQVKTVWIVGRRGPLQVAFTIKELREMIQLPGTRPLLDPADFLGLQERIKEAPRPRRRLTELLLQTAEKPGLEEAARQASASRAWGLRFFRSPQQVLSSPDGQRTAGIRLAVTKLEGVGEATRAVPTGDVEDLPCGLVLSSVGYKSRPIDPSVPFDPKLGVIPNIEGRVMDVPGLYCSGWVKRGPTGVIGTTMNDSFLTGQALLQDLQRGLLPTGPRPGYSAIEALLSSRGVQPVSFSDWEKLDAEEVSRGQGSGKPREKLVDPQEMLRLLGR</sequence>
<evidence type="ECO:0000313" key="1">
    <source>
        <dbReference type="Proteomes" id="UP000694850"/>
    </source>
</evidence>
<reference evidence="2" key="1">
    <citation type="submission" date="2025-08" db="UniProtKB">
        <authorList>
            <consortium name="RefSeq"/>
        </authorList>
    </citation>
    <scope>IDENTIFICATION</scope>
</reference>
<name>A0AC54ZCL3_ORYAF</name>
<evidence type="ECO:0000313" key="2">
    <source>
        <dbReference type="RefSeq" id="XP_042639467.1"/>
    </source>
</evidence>
<keyword evidence="1" id="KW-1185">Reference proteome</keyword>
<dbReference type="Proteomes" id="UP000694850">
    <property type="component" value="Unplaced"/>
</dbReference>
<accession>A0AC54ZCL3</accession>
<proteinExistence type="predicted"/>
<organism evidence="1 2">
    <name type="scientific">Orycteropus afer afer</name>
    <dbReference type="NCBI Taxonomy" id="1230840"/>
    <lineage>
        <taxon>Eukaryota</taxon>
        <taxon>Metazoa</taxon>
        <taxon>Chordata</taxon>
        <taxon>Craniata</taxon>
        <taxon>Vertebrata</taxon>
        <taxon>Euteleostomi</taxon>
        <taxon>Mammalia</taxon>
        <taxon>Eutheria</taxon>
        <taxon>Afrotheria</taxon>
        <taxon>Tubulidentata</taxon>
        <taxon>Orycteropodidae</taxon>
        <taxon>Orycteropus</taxon>
    </lineage>
</organism>
<dbReference type="RefSeq" id="XP_042639467.1">
    <property type="nucleotide sequence ID" value="XM_042783533.1"/>
</dbReference>